<dbReference type="Gene3D" id="3.40.50.1820">
    <property type="entry name" value="alpha/beta hydrolase"/>
    <property type="match status" value="1"/>
</dbReference>
<evidence type="ECO:0000256" key="2">
    <source>
        <dbReference type="ARBA" id="ARBA00022801"/>
    </source>
</evidence>
<dbReference type="InterPro" id="IPR002018">
    <property type="entry name" value="CarbesteraseB"/>
</dbReference>
<dbReference type="InterPro" id="IPR019819">
    <property type="entry name" value="Carboxylesterase_B_CS"/>
</dbReference>
<dbReference type="Pfam" id="PF00135">
    <property type="entry name" value="COesterase"/>
    <property type="match status" value="1"/>
</dbReference>
<dbReference type="InterPro" id="IPR029058">
    <property type="entry name" value="AB_hydrolase_fold"/>
</dbReference>
<organism evidence="5 6">
    <name type="scientific">Reyranella aquatilis</name>
    <dbReference type="NCBI Taxonomy" id="2035356"/>
    <lineage>
        <taxon>Bacteria</taxon>
        <taxon>Pseudomonadati</taxon>
        <taxon>Pseudomonadota</taxon>
        <taxon>Alphaproteobacteria</taxon>
        <taxon>Hyphomicrobiales</taxon>
        <taxon>Reyranellaceae</taxon>
        <taxon>Reyranella</taxon>
    </lineage>
</organism>
<evidence type="ECO:0000313" key="6">
    <source>
        <dbReference type="Proteomes" id="UP001198862"/>
    </source>
</evidence>
<dbReference type="EC" id="3.1.1.-" evidence="3"/>
<dbReference type="SUPFAM" id="SSF53474">
    <property type="entry name" value="alpha/beta-Hydrolases"/>
    <property type="match status" value="1"/>
</dbReference>
<dbReference type="PROSITE" id="PS00941">
    <property type="entry name" value="CARBOXYLESTERASE_B_2"/>
    <property type="match status" value="1"/>
</dbReference>
<dbReference type="InterPro" id="IPR019826">
    <property type="entry name" value="Carboxylesterase_B_AS"/>
</dbReference>
<reference evidence="5 6" key="1">
    <citation type="submission" date="2021-11" db="EMBL/GenBank/DDBJ databases">
        <authorList>
            <person name="Lee D.-H."/>
            <person name="Kim S.-B."/>
        </authorList>
    </citation>
    <scope>NUCLEOTIDE SEQUENCE [LARGE SCALE GENOMIC DNA]</scope>
    <source>
        <strain evidence="5 6">KCTC 52223</strain>
    </source>
</reference>
<evidence type="ECO:0000256" key="1">
    <source>
        <dbReference type="ARBA" id="ARBA00005964"/>
    </source>
</evidence>
<dbReference type="PANTHER" id="PTHR11559">
    <property type="entry name" value="CARBOXYLESTERASE"/>
    <property type="match status" value="1"/>
</dbReference>
<keyword evidence="6" id="KW-1185">Reference proteome</keyword>
<name>A0ABS8KYR1_9HYPH</name>
<dbReference type="Proteomes" id="UP001198862">
    <property type="component" value="Unassembled WGS sequence"/>
</dbReference>
<evidence type="ECO:0000259" key="4">
    <source>
        <dbReference type="Pfam" id="PF00135"/>
    </source>
</evidence>
<comment type="similarity">
    <text evidence="1 3">Belongs to the type-B carboxylesterase/lipase family.</text>
</comment>
<proteinExistence type="inferred from homology"/>
<protein>
    <recommendedName>
        <fullName evidence="3">Carboxylic ester hydrolase</fullName>
        <ecNumber evidence="3">3.1.1.-</ecNumber>
    </recommendedName>
</protein>
<dbReference type="InterPro" id="IPR050309">
    <property type="entry name" value="Type-B_Carboxylest/Lipase"/>
</dbReference>
<dbReference type="PROSITE" id="PS00122">
    <property type="entry name" value="CARBOXYLESTERASE_B_1"/>
    <property type="match status" value="1"/>
</dbReference>
<keyword evidence="2 3" id="KW-0378">Hydrolase</keyword>
<evidence type="ECO:0000256" key="3">
    <source>
        <dbReference type="RuleBase" id="RU361235"/>
    </source>
</evidence>
<dbReference type="EMBL" id="JAJISD010000007">
    <property type="protein sequence ID" value="MCC8430758.1"/>
    <property type="molecule type" value="Genomic_DNA"/>
</dbReference>
<comment type="caution">
    <text evidence="5">The sequence shown here is derived from an EMBL/GenBank/DDBJ whole genome shotgun (WGS) entry which is preliminary data.</text>
</comment>
<evidence type="ECO:0000313" key="5">
    <source>
        <dbReference type="EMBL" id="MCC8430758.1"/>
    </source>
</evidence>
<accession>A0ABS8KYR1</accession>
<sequence>MSTDVVVETSAGRIRGTRERGVETFKGIPYAEPPLGELRFRPPRKPSPWTGIRDATGYGNMAVQSQNVFALPDDLLRLFTLAGKQKLDEDCLYLNVWTPGRDGTERPVLFWCHGGAFITGSGSSPWSDGANLCRLDDVVVVSFNHRLGALGYLHLEDIADDFEQAGLAGVLDIIAALEWVRDNIARFGGDPRNVTIFGESGGGAKVSVLMAMPPAKGLFHKAIIQSGPAVQMANREDGTKTARQMLEHLGLDASDAGKLRAMPPAKILEAQVKVLAGVSRAAFADRRRLGFNPVIDGTMFPGGPFAPKAPLASLEVPLMIGSNKDEMTLFLGHMPWVADATFESLPESLAPYLGAKAAEIVATYRKAQPRLRPDEVAIAIVSDQGIRAPSLLIAERKLAQGTAPVFVYLFAWETPVLGGRLRSCHTLEIPFVFSNLESAELTGDDAARLPLGDAMSRAWIAFAKSGNPGHPGLPVWPAYTTGMRATMMFDTVCHLDIDPYGVERRVWETRE</sequence>
<feature type="domain" description="Carboxylesterase type B" evidence="4">
    <location>
        <begin position="5"/>
        <end position="487"/>
    </location>
</feature>
<gene>
    <name evidence="5" type="ORF">LJ725_17440</name>
</gene>
<dbReference type="RefSeq" id="WP_230551909.1">
    <property type="nucleotide sequence ID" value="NZ_JAJISD010000007.1"/>
</dbReference>